<gene>
    <name evidence="9" type="primary">ORF103</name>
    <name evidence="2" type="ORF">AngHV1_ORF103</name>
</gene>
<evidence type="ECO:0000313" key="7">
    <source>
        <dbReference type="EMBL" id="QRM16919.1"/>
    </source>
</evidence>
<evidence type="ECO:0000313" key="8">
    <source>
        <dbReference type="EMBL" id="QRM17050.1"/>
    </source>
</evidence>
<evidence type="ECO:0000256" key="1">
    <source>
        <dbReference type="SAM" id="Coils"/>
    </source>
</evidence>
<sequence length="212" mass="24805">MDWVVWLISQVSCCRAFMRYVEARYDPEYLKFQEEREILLSLSNEERLAFRLSRAQTAKRLMETFEERQLSPSEKVQYAIAKVSHKDAVQSLTSECTVNLSVDRTKQLLIDQKLFSRRVAAQVALQNTIKPYLTDVKDIEKNKLFGRCLEEELNEDLSQLRSELTEQIQDVDDHYEEEANEEDRALLLNFNKFLRSDEAAVTVLPPEESIGY</sequence>
<accession>D2E8F4</accession>
<dbReference type="EMBL" id="MW580852">
    <property type="protein sequence ID" value="QRM16789.1"/>
    <property type="molecule type" value="Genomic_DNA"/>
</dbReference>
<dbReference type="EMBL" id="FJ940765">
    <property type="protein sequence ID" value="ADA57866.1"/>
    <property type="molecule type" value="Genomic_DNA"/>
</dbReference>
<evidence type="ECO:0000313" key="6">
    <source>
        <dbReference type="EMBL" id="QRM16789.1"/>
    </source>
</evidence>
<keyword evidence="10" id="KW-1185">Reference proteome</keyword>
<reference evidence="9" key="4">
    <citation type="submission" date="2021-02" db="EMBL/GenBank/DDBJ databases">
        <authorList>
            <person name="Vanderplasschen A.F.C."/>
            <person name="Davison A.J."/>
        </authorList>
    </citation>
    <scope>NUCLEOTIDE SEQUENCE</scope>
    <source>
        <strain evidence="3">500138</strain>
        <strain evidence="5">DK-200249</strain>
        <strain evidence="4">DK-2008-50-66-1</strain>
        <strain evidence="6">DK-205223-2</strain>
        <strain evidence="7">DK-206116-1</strain>
        <strain evidence="8">HVA 486123</strain>
        <strain evidence="9">UK N080</strain>
    </source>
</reference>
<dbReference type="RefSeq" id="YP_003358242.1">
    <property type="nucleotide sequence ID" value="NC_013668.3"/>
</dbReference>
<reference evidence="9" key="3">
    <citation type="journal article" date="2021" name="Microorganisms">
        <title>Genomes of Anguillid Herpesvirus 1 Strains Reveal Evolutionary Disparities and Low Genetic Diversity in the Genus Cyprinivirus.</title>
        <authorList>
            <person name="Donohoe O."/>
            <person name="Zhang H."/>
            <person name="Delrez N."/>
            <person name="Gao Y."/>
            <person name="Suarez N.M."/>
            <person name="Davison A.J."/>
            <person name="Vanderplasschen A."/>
        </authorList>
    </citation>
    <scope>NUCLEOTIDE SEQUENCE</scope>
    <source>
        <strain evidence="3">500138</strain>
        <strain evidence="5">DK-200249</strain>
        <strain evidence="4">DK-2008-50-66-1</strain>
        <strain evidence="6">DK-205223-2</strain>
        <strain evidence="7">DK-206116-1</strain>
        <strain evidence="8">HVA 486123</strain>
        <strain evidence="9">UK N080</strain>
    </source>
</reference>
<keyword evidence="1" id="KW-0175">Coiled coil</keyword>
<evidence type="ECO:0000313" key="9">
    <source>
        <dbReference type="EMBL" id="QRM17181.1"/>
    </source>
</evidence>
<dbReference type="EMBL" id="MW580850">
    <property type="protein sequence ID" value="QRM16525.1"/>
    <property type="molecule type" value="Genomic_DNA"/>
</dbReference>
<protein>
    <submittedName>
        <fullName evidence="9">Protein ORF103</fullName>
    </submittedName>
</protein>
<organism evidence="9">
    <name type="scientific">Anguillid herpesvirus 1</name>
    <dbReference type="NCBI Taxonomy" id="150286"/>
    <lineage>
        <taxon>Viruses</taxon>
        <taxon>Duplodnaviria</taxon>
        <taxon>Heunggongvirae</taxon>
        <taxon>Peploviricota</taxon>
        <taxon>Herviviricetes</taxon>
        <taxon>Herpesvirales</taxon>
        <taxon>Alloherpesviridae</taxon>
        <taxon>Cyvirus</taxon>
        <taxon>Cyvirus anguillidallo1</taxon>
    </lineage>
</organism>
<dbReference type="GeneID" id="8683535"/>
<evidence type="ECO:0000313" key="4">
    <source>
        <dbReference type="EMBL" id="QRM16525.1"/>
    </source>
</evidence>
<dbReference type="EMBL" id="MW580853">
    <property type="protein sequence ID" value="QRM16919.1"/>
    <property type="molecule type" value="Genomic_DNA"/>
</dbReference>
<dbReference type="EMBL" id="MW580849">
    <property type="protein sequence ID" value="QRM16398.1"/>
    <property type="molecule type" value="Genomic_DNA"/>
</dbReference>
<reference evidence="2 10" key="1">
    <citation type="journal article" date="2010" name="J. Gen. Virol.">
        <title>Complete genome sequence and taxonomic position of anguillid herpesvirus 1.</title>
        <authorList>
            <person name="van Beurden S.J."/>
            <person name="Bossers A."/>
            <person name="Voorbergen-Laarman M.H."/>
            <person name="Haenen O.L."/>
            <person name="Peters S."/>
            <person name="Abma-Henkens M.H."/>
            <person name="Peeters B.P."/>
            <person name="Rottier P.J."/>
            <person name="Engelsma M.Y."/>
        </authorList>
    </citation>
    <scope>NUCLEOTIDE SEQUENCE [LARGE SCALE GENOMIC DNA]</scope>
    <source>
        <strain evidence="2">500138</strain>
        <strain evidence="10">Isolate Anguilla anguilla/Netherlands/500138/1998</strain>
    </source>
</reference>
<evidence type="ECO:0000313" key="10">
    <source>
        <dbReference type="Proteomes" id="UP000011239"/>
    </source>
</evidence>
<evidence type="ECO:0000313" key="3">
    <source>
        <dbReference type="EMBL" id="QRM16398.1"/>
    </source>
</evidence>
<reference evidence="2" key="2">
    <citation type="submission" date="2012-05" db="EMBL/GenBank/DDBJ databases">
        <authorList>
            <person name="van Beurden S.J."/>
            <person name="Gatherer D."/>
            <person name="Tuzi K."/>
            <person name="Herzyk P."/>
            <person name="Galbraith J."/>
            <person name="Peeters B.P.H."/>
            <person name="Rottier P.J.M."/>
            <person name="Engelsma M.Y."/>
            <person name="Davison A.J."/>
        </authorList>
    </citation>
    <scope>NUCLEOTIDE SEQUENCE</scope>
    <source>
        <strain evidence="2">500138</strain>
    </source>
</reference>
<name>A0A1J0REH0_9VIRU</name>
<feature type="coiled-coil region" evidence="1">
    <location>
        <begin position="150"/>
        <end position="181"/>
    </location>
</feature>
<dbReference type="EMBL" id="MW580854">
    <property type="protein sequence ID" value="QRM17050.1"/>
    <property type="molecule type" value="Genomic_DNA"/>
</dbReference>
<evidence type="ECO:0000313" key="5">
    <source>
        <dbReference type="EMBL" id="QRM16657.1"/>
    </source>
</evidence>
<evidence type="ECO:0000313" key="2">
    <source>
        <dbReference type="EMBL" id="ADA57866.1"/>
    </source>
</evidence>
<dbReference type="Proteomes" id="UP000011239">
    <property type="component" value="Segment"/>
</dbReference>
<dbReference type="EMBL" id="MW580855">
    <property type="protein sequence ID" value="QRM17181.1"/>
    <property type="molecule type" value="Genomic_DNA"/>
</dbReference>
<accession>A0A1J0REH0</accession>
<dbReference type="EMBL" id="MW580851">
    <property type="protein sequence ID" value="QRM16657.1"/>
    <property type="molecule type" value="Genomic_DNA"/>
</dbReference>
<proteinExistence type="predicted"/>
<dbReference type="KEGG" id="vg:8683535"/>